<gene>
    <name evidence="2" type="ORF">BJN34_0375</name>
</gene>
<evidence type="ECO:0000313" key="3">
    <source>
        <dbReference type="Proteomes" id="UP000189627"/>
    </source>
</evidence>
<sequence>MWTIPKPDTGHRTPDTGHRTPDTGHRTPDTGHRTGALSNFHECPTPLQPLGWARITKPDTPRRG</sequence>
<organism evidence="2 3">
    <name type="scientific">Cupriavidus necator</name>
    <name type="common">Alcaligenes eutrophus</name>
    <name type="synonym">Ralstonia eutropha</name>
    <dbReference type="NCBI Taxonomy" id="106590"/>
    <lineage>
        <taxon>Bacteria</taxon>
        <taxon>Pseudomonadati</taxon>
        <taxon>Pseudomonadota</taxon>
        <taxon>Betaproteobacteria</taxon>
        <taxon>Burkholderiales</taxon>
        <taxon>Burkholderiaceae</taxon>
        <taxon>Cupriavidus</taxon>
    </lineage>
</organism>
<reference evidence="3" key="1">
    <citation type="submission" date="2017-02" db="EMBL/GenBank/DDBJ databases">
        <title>Complete genome sequence of Cupriavidus necator strain NH9, a 3-chlorobenzoate degrader.</title>
        <authorList>
            <person name="Moriuchi R."/>
            <person name="Dohra H."/>
            <person name="Ogawa N."/>
        </authorList>
    </citation>
    <scope>NUCLEOTIDE SEQUENCE [LARGE SCALE GENOMIC DNA]</scope>
    <source>
        <strain evidence="3">NH9</strain>
        <plasmid evidence="3">penh92</plasmid>
    </source>
</reference>
<feature type="region of interest" description="Disordered" evidence="1">
    <location>
        <begin position="1"/>
        <end position="64"/>
    </location>
</feature>
<accession>A0A2P1DV37</accession>
<protein>
    <submittedName>
        <fullName evidence="2">Uncharacterized protein</fullName>
    </submittedName>
</protein>
<dbReference type="KEGG" id="cuh:BJN34_0375"/>
<keyword evidence="2" id="KW-0614">Plasmid</keyword>
<dbReference type="Proteomes" id="UP000189627">
    <property type="component" value="Plasmid pENH92"/>
</dbReference>
<proteinExistence type="predicted"/>
<evidence type="ECO:0000313" key="2">
    <source>
        <dbReference type="EMBL" id="AVK72258.1"/>
    </source>
</evidence>
<feature type="compositionally biased region" description="Basic and acidic residues" evidence="1">
    <location>
        <begin position="8"/>
        <end position="32"/>
    </location>
</feature>
<name>A0A2P1DV37_CUPNE</name>
<geneLocation type="plasmid" evidence="3">
    <name>penh92</name>
</geneLocation>
<dbReference type="AlphaFoldDB" id="A0A2P1DV37"/>
<evidence type="ECO:0000256" key="1">
    <source>
        <dbReference type="SAM" id="MobiDB-lite"/>
    </source>
</evidence>
<dbReference type="EMBL" id="CP017759">
    <property type="protein sequence ID" value="AVK72258.1"/>
    <property type="molecule type" value="Genomic_DNA"/>
</dbReference>